<dbReference type="EMBL" id="KL367544">
    <property type="protein sequence ID" value="KFD65147.1"/>
    <property type="molecule type" value="Genomic_DNA"/>
</dbReference>
<evidence type="ECO:0000256" key="9">
    <source>
        <dbReference type="ARBA" id="ARBA00022801"/>
    </source>
</evidence>
<accession>A0A085MMR9</accession>
<dbReference type="InterPro" id="IPR006941">
    <property type="entry name" value="RNase_CAF1"/>
</dbReference>
<evidence type="ECO:0000256" key="8">
    <source>
        <dbReference type="ARBA" id="ARBA00022723"/>
    </source>
</evidence>
<dbReference type="GO" id="GO:0003723">
    <property type="term" value="F:RNA binding"/>
    <property type="evidence" value="ECO:0007669"/>
    <property type="project" value="UniProtKB-KW"/>
</dbReference>
<keyword evidence="10" id="KW-0269">Exonuclease</keyword>
<dbReference type="AlphaFoldDB" id="A0A085MMR9"/>
<dbReference type="GO" id="GO:0030014">
    <property type="term" value="C:CCR4-NOT complex"/>
    <property type="evidence" value="ECO:0007669"/>
    <property type="project" value="InterPro"/>
</dbReference>
<evidence type="ECO:0000256" key="7">
    <source>
        <dbReference type="ARBA" id="ARBA00022722"/>
    </source>
</evidence>
<evidence type="ECO:0000256" key="2">
    <source>
        <dbReference type="ARBA" id="ARBA00004123"/>
    </source>
</evidence>
<comment type="subcellular location">
    <subcellularLocation>
        <location evidence="3">Cytoplasm</location>
    </subcellularLocation>
    <subcellularLocation>
        <location evidence="2">Nucleus</location>
    </subcellularLocation>
</comment>
<evidence type="ECO:0000256" key="10">
    <source>
        <dbReference type="ARBA" id="ARBA00022839"/>
    </source>
</evidence>
<dbReference type="Gene3D" id="3.30.420.10">
    <property type="entry name" value="Ribonuclease H-like superfamily/Ribonuclease H"/>
    <property type="match status" value="1"/>
</dbReference>
<dbReference type="Proteomes" id="UP000030758">
    <property type="component" value="Unassembled WGS sequence"/>
</dbReference>
<evidence type="ECO:0000313" key="17">
    <source>
        <dbReference type="EMBL" id="KFD65147.1"/>
    </source>
</evidence>
<keyword evidence="18" id="KW-1185">Reference proteome</keyword>
<comment type="similarity">
    <text evidence="4">Belongs to the CAF1 family.</text>
</comment>
<keyword evidence="7" id="KW-0540">Nuclease</keyword>
<protein>
    <recommendedName>
        <fullName evidence="5">poly(A)-specific ribonuclease</fullName>
        <ecNumber evidence="5">3.1.13.4</ecNumber>
    </recommendedName>
</protein>
<evidence type="ECO:0000256" key="3">
    <source>
        <dbReference type="ARBA" id="ARBA00004496"/>
    </source>
</evidence>
<dbReference type="GO" id="GO:0004535">
    <property type="term" value="F:poly(A)-specific ribonuclease activity"/>
    <property type="evidence" value="ECO:0007669"/>
    <property type="project" value="UniProtKB-EC"/>
</dbReference>
<gene>
    <name evidence="16" type="ORF">M513_00741</name>
    <name evidence="17" type="ORF">M514_00741</name>
</gene>
<evidence type="ECO:0000256" key="15">
    <source>
        <dbReference type="SAM" id="MobiDB-lite"/>
    </source>
</evidence>
<dbReference type="GO" id="GO:0046872">
    <property type="term" value="F:metal ion binding"/>
    <property type="evidence" value="ECO:0007669"/>
    <property type="project" value="UniProtKB-KW"/>
</dbReference>
<keyword evidence="14" id="KW-0539">Nucleus</keyword>
<evidence type="ECO:0000256" key="11">
    <source>
        <dbReference type="ARBA" id="ARBA00022884"/>
    </source>
</evidence>
<dbReference type="FunFam" id="3.30.420.10:FF:000048">
    <property type="entry name" value="CCR4-associated factor 1, putative"/>
    <property type="match status" value="1"/>
</dbReference>
<evidence type="ECO:0000256" key="12">
    <source>
        <dbReference type="ARBA" id="ARBA00023015"/>
    </source>
</evidence>
<evidence type="ECO:0000256" key="1">
    <source>
        <dbReference type="ARBA" id="ARBA00001663"/>
    </source>
</evidence>
<dbReference type="InterPro" id="IPR039637">
    <property type="entry name" value="CNOT7/CNOT8/Pop2"/>
</dbReference>
<dbReference type="Proteomes" id="UP000030764">
    <property type="component" value="Unassembled WGS sequence"/>
</dbReference>
<organism evidence="16 18">
    <name type="scientific">Trichuris suis</name>
    <name type="common">pig whipworm</name>
    <dbReference type="NCBI Taxonomy" id="68888"/>
    <lineage>
        <taxon>Eukaryota</taxon>
        <taxon>Metazoa</taxon>
        <taxon>Ecdysozoa</taxon>
        <taxon>Nematoda</taxon>
        <taxon>Enoplea</taxon>
        <taxon>Dorylaimia</taxon>
        <taxon>Trichinellida</taxon>
        <taxon>Trichuridae</taxon>
        <taxon>Trichuris</taxon>
    </lineage>
</organism>
<dbReference type="GO" id="GO:0005737">
    <property type="term" value="C:cytoplasm"/>
    <property type="evidence" value="ECO:0007669"/>
    <property type="project" value="UniProtKB-SubCell"/>
</dbReference>
<keyword evidence="13" id="KW-0804">Transcription</keyword>
<evidence type="ECO:0000256" key="13">
    <source>
        <dbReference type="ARBA" id="ARBA00023163"/>
    </source>
</evidence>
<sequence length="404" mass="44874">MSGVQGGQAQSQSHLRQAVTGAASVPVQRRCQATSATVGRSYEDMGIRDVWKSNLRDEIDCMSYVVENYPVIAMDTEFPGIVARPIGDFRSTADYQYQLMRCNVHLLKLIQVGFSFFTHDGRRPPGISTWQFNFSFNLAEDMYAHDSIQLLQKSGIDFDRLQRDGISTFKFAELLLTSGLVLMDNVLWLSFHSGYDFGYMIKILSGLMLPETESRFFETLKLYFPVVYDVKHLMNATKNLRGGLQEIADILQVERIGPQHQAGSDSLLTGATFFRMKELCFDGNIDPERYAGYLYGLSSSGQSASEVVLSLVSASSEDGTTSRQRMKNEFAHPMNEKHGIVELDVNGEVESGQKDPSVLNSDVSLNTTSAIGHGDKKNEEEGAAVQEISHPPDTDESSDGPKEN</sequence>
<dbReference type="InterPro" id="IPR036397">
    <property type="entry name" value="RNaseH_sf"/>
</dbReference>
<evidence type="ECO:0000256" key="5">
    <source>
        <dbReference type="ARBA" id="ARBA00012161"/>
    </source>
</evidence>
<dbReference type="EC" id="3.1.13.4" evidence="5"/>
<evidence type="ECO:0000256" key="4">
    <source>
        <dbReference type="ARBA" id="ARBA00008372"/>
    </source>
</evidence>
<evidence type="ECO:0000313" key="16">
    <source>
        <dbReference type="EMBL" id="KFD58515.1"/>
    </source>
</evidence>
<dbReference type="InterPro" id="IPR012337">
    <property type="entry name" value="RNaseH-like_sf"/>
</dbReference>
<dbReference type="SUPFAM" id="SSF53098">
    <property type="entry name" value="Ribonuclease H-like"/>
    <property type="match status" value="1"/>
</dbReference>
<feature type="compositionally biased region" description="Polar residues" evidence="15">
    <location>
        <begin position="358"/>
        <end position="370"/>
    </location>
</feature>
<dbReference type="OrthoDB" id="1164111at2759"/>
<dbReference type="PANTHER" id="PTHR10797">
    <property type="entry name" value="CCR4-NOT TRANSCRIPTION COMPLEX SUBUNIT"/>
    <property type="match status" value="1"/>
</dbReference>
<evidence type="ECO:0000256" key="6">
    <source>
        <dbReference type="ARBA" id="ARBA00022490"/>
    </source>
</evidence>
<name>A0A085MMR9_9BILA</name>
<dbReference type="GO" id="GO:0005634">
    <property type="term" value="C:nucleus"/>
    <property type="evidence" value="ECO:0007669"/>
    <property type="project" value="UniProtKB-SubCell"/>
</dbReference>
<comment type="catalytic activity">
    <reaction evidence="1">
        <text>Exonucleolytic cleavage of poly(A) to 5'-AMP.</text>
        <dbReference type="EC" id="3.1.13.4"/>
    </reaction>
</comment>
<proteinExistence type="inferred from homology"/>
<reference evidence="16 18" key="1">
    <citation type="journal article" date="2014" name="Nat. Genet.">
        <title>Genome and transcriptome of the porcine whipworm Trichuris suis.</title>
        <authorList>
            <person name="Jex A.R."/>
            <person name="Nejsum P."/>
            <person name="Schwarz E.M."/>
            <person name="Hu L."/>
            <person name="Young N.D."/>
            <person name="Hall R.S."/>
            <person name="Korhonen P.K."/>
            <person name="Liao S."/>
            <person name="Thamsborg S."/>
            <person name="Xia J."/>
            <person name="Xu P."/>
            <person name="Wang S."/>
            <person name="Scheerlinck J.P."/>
            <person name="Hofmann A."/>
            <person name="Sternberg P.W."/>
            <person name="Wang J."/>
            <person name="Gasser R.B."/>
        </authorList>
    </citation>
    <scope>NUCLEOTIDE SEQUENCE [LARGE SCALE GENOMIC DNA]</scope>
    <source>
        <strain evidence="17">DCEP-RM93F</strain>
        <strain evidence="16">DCEP-RM93M</strain>
    </source>
</reference>
<keyword evidence="8" id="KW-0479">Metal-binding</keyword>
<dbReference type="Pfam" id="PF04857">
    <property type="entry name" value="CAF1"/>
    <property type="match status" value="2"/>
</dbReference>
<keyword evidence="12" id="KW-0805">Transcription regulation</keyword>
<evidence type="ECO:0000313" key="18">
    <source>
        <dbReference type="Proteomes" id="UP000030764"/>
    </source>
</evidence>
<keyword evidence="9" id="KW-0378">Hydrolase</keyword>
<keyword evidence="6" id="KW-0963">Cytoplasm</keyword>
<feature type="region of interest" description="Disordered" evidence="15">
    <location>
        <begin position="349"/>
        <end position="404"/>
    </location>
</feature>
<dbReference type="EMBL" id="KL363184">
    <property type="protein sequence ID" value="KFD58515.1"/>
    <property type="molecule type" value="Genomic_DNA"/>
</dbReference>
<evidence type="ECO:0000256" key="14">
    <source>
        <dbReference type="ARBA" id="ARBA00023242"/>
    </source>
</evidence>
<keyword evidence="11" id="KW-0694">RNA-binding</keyword>